<dbReference type="InterPro" id="IPR003593">
    <property type="entry name" value="AAA+_ATPase"/>
</dbReference>
<feature type="domain" description="ABC transporter" evidence="4">
    <location>
        <begin position="9"/>
        <end position="240"/>
    </location>
</feature>
<dbReference type="Proteomes" id="UP000292935">
    <property type="component" value="Unassembled WGS sequence"/>
</dbReference>
<keyword evidence="2" id="KW-0547">Nucleotide-binding</keyword>
<sequence length="267" mass="29377">MTDTDAPKLRISELTKVFSTRTGSLQALLPVSFDVPRGGFVTLVGPSGCGKSTLLHIVAGLESPTSGTISVDGKQVTGPGRDRGMVFQSFALYPAMTVAKNVDFGLRVAGHSKTERASRVEQYLGMVGLSGFEEHYPSQLSGGMKQRVAIARSLAMRPDVLLMDEPFGALDAQTRIILQEDISRICREQQLTVLMITHAVEEAVFMSDRVLVMTARPGRIKEDVEIEGREAWRGGPVDDAYTSERFAYWRERIWSSVREEISSPRPA</sequence>
<accession>A0A4Q2JRM4</accession>
<evidence type="ECO:0000256" key="2">
    <source>
        <dbReference type="ARBA" id="ARBA00022741"/>
    </source>
</evidence>
<dbReference type="PROSITE" id="PS50893">
    <property type="entry name" value="ABC_TRANSPORTER_2"/>
    <property type="match status" value="1"/>
</dbReference>
<keyword evidence="3 5" id="KW-0067">ATP-binding</keyword>
<dbReference type="InterPro" id="IPR017871">
    <property type="entry name" value="ABC_transporter-like_CS"/>
</dbReference>
<dbReference type="Gene3D" id="3.40.50.300">
    <property type="entry name" value="P-loop containing nucleotide triphosphate hydrolases"/>
    <property type="match status" value="1"/>
</dbReference>
<dbReference type="InterPro" id="IPR027417">
    <property type="entry name" value="P-loop_NTPase"/>
</dbReference>
<dbReference type="RefSeq" id="WP_129231033.1">
    <property type="nucleotide sequence ID" value="NZ_SDPO01000002.1"/>
</dbReference>
<proteinExistence type="predicted"/>
<comment type="caution">
    <text evidence="5">The sequence shown here is derived from an EMBL/GenBank/DDBJ whole genome shotgun (WGS) entry which is preliminary data.</text>
</comment>
<protein>
    <submittedName>
        <fullName evidence="5">ABC transporter ATP-binding protein</fullName>
    </submittedName>
</protein>
<dbReference type="AlphaFoldDB" id="A0A4Q2JRM4"/>
<dbReference type="EMBL" id="SDPO01000002">
    <property type="protein sequence ID" value="RXZ48708.1"/>
    <property type="molecule type" value="Genomic_DNA"/>
</dbReference>
<dbReference type="SMART" id="SM00382">
    <property type="entry name" value="AAA"/>
    <property type="match status" value="1"/>
</dbReference>
<dbReference type="GO" id="GO:0005524">
    <property type="term" value="F:ATP binding"/>
    <property type="evidence" value="ECO:0007669"/>
    <property type="project" value="UniProtKB-KW"/>
</dbReference>
<evidence type="ECO:0000313" key="5">
    <source>
        <dbReference type="EMBL" id="RXZ48708.1"/>
    </source>
</evidence>
<dbReference type="PANTHER" id="PTHR42788">
    <property type="entry name" value="TAURINE IMPORT ATP-BINDING PROTEIN-RELATED"/>
    <property type="match status" value="1"/>
</dbReference>
<gene>
    <name evidence="5" type="ORF">ESP57_06850</name>
</gene>
<dbReference type="PANTHER" id="PTHR42788:SF13">
    <property type="entry name" value="ALIPHATIC SULFONATES IMPORT ATP-BINDING PROTEIN SSUB"/>
    <property type="match status" value="1"/>
</dbReference>
<dbReference type="Pfam" id="PF00005">
    <property type="entry name" value="ABC_tran"/>
    <property type="match status" value="1"/>
</dbReference>
<name>A0A4Q2JRM4_9MICO</name>
<dbReference type="InterPro" id="IPR003439">
    <property type="entry name" value="ABC_transporter-like_ATP-bd"/>
</dbReference>
<organism evidence="5 6">
    <name type="scientific">Agromyces fucosus</name>
    <dbReference type="NCBI Taxonomy" id="41985"/>
    <lineage>
        <taxon>Bacteria</taxon>
        <taxon>Bacillati</taxon>
        <taxon>Actinomycetota</taxon>
        <taxon>Actinomycetes</taxon>
        <taxon>Micrococcales</taxon>
        <taxon>Microbacteriaceae</taxon>
        <taxon>Agromyces</taxon>
    </lineage>
</organism>
<reference evidence="5 6" key="1">
    <citation type="submission" date="2019-01" db="EMBL/GenBank/DDBJ databases">
        <authorList>
            <person name="Li J."/>
        </authorList>
    </citation>
    <scope>NUCLEOTIDE SEQUENCE [LARGE SCALE GENOMIC DNA]</scope>
    <source>
        <strain evidence="5 6">CCUG 35506</strain>
    </source>
</reference>
<evidence type="ECO:0000256" key="1">
    <source>
        <dbReference type="ARBA" id="ARBA00022448"/>
    </source>
</evidence>
<keyword evidence="6" id="KW-1185">Reference proteome</keyword>
<evidence type="ECO:0000256" key="3">
    <source>
        <dbReference type="ARBA" id="ARBA00022840"/>
    </source>
</evidence>
<dbReference type="InterPro" id="IPR050166">
    <property type="entry name" value="ABC_transporter_ATP-bind"/>
</dbReference>
<dbReference type="CDD" id="cd03293">
    <property type="entry name" value="ABC_NrtD_SsuB_transporters"/>
    <property type="match status" value="1"/>
</dbReference>
<evidence type="ECO:0000259" key="4">
    <source>
        <dbReference type="PROSITE" id="PS50893"/>
    </source>
</evidence>
<dbReference type="SUPFAM" id="SSF52540">
    <property type="entry name" value="P-loop containing nucleoside triphosphate hydrolases"/>
    <property type="match status" value="1"/>
</dbReference>
<dbReference type="OrthoDB" id="8773773at2"/>
<dbReference type="PROSITE" id="PS00211">
    <property type="entry name" value="ABC_TRANSPORTER_1"/>
    <property type="match status" value="1"/>
</dbReference>
<dbReference type="GO" id="GO:0016887">
    <property type="term" value="F:ATP hydrolysis activity"/>
    <property type="evidence" value="ECO:0007669"/>
    <property type="project" value="InterPro"/>
</dbReference>
<evidence type="ECO:0000313" key="6">
    <source>
        <dbReference type="Proteomes" id="UP000292935"/>
    </source>
</evidence>
<keyword evidence="1" id="KW-0813">Transport</keyword>